<dbReference type="Pfam" id="PF02685">
    <property type="entry name" value="Glucokinase"/>
    <property type="match status" value="1"/>
</dbReference>
<dbReference type="GO" id="GO:0005536">
    <property type="term" value="F:D-glucose binding"/>
    <property type="evidence" value="ECO:0007669"/>
    <property type="project" value="InterPro"/>
</dbReference>
<dbReference type="AlphaFoldDB" id="A0A935PXZ6"/>
<dbReference type="Gene3D" id="3.30.420.40">
    <property type="match status" value="1"/>
</dbReference>
<keyword evidence="1 3" id="KW-0808">Transferase</keyword>
<comment type="catalytic activity">
    <reaction evidence="3">
        <text>D-glucose + ATP = D-glucose 6-phosphate + ADP + H(+)</text>
        <dbReference type="Rhea" id="RHEA:17825"/>
        <dbReference type="ChEBI" id="CHEBI:4167"/>
        <dbReference type="ChEBI" id="CHEBI:15378"/>
        <dbReference type="ChEBI" id="CHEBI:30616"/>
        <dbReference type="ChEBI" id="CHEBI:61548"/>
        <dbReference type="ChEBI" id="CHEBI:456216"/>
        <dbReference type="EC" id="2.7.1.2"/>
    </reaction>
</comment>
<dbReference type="GO" id="GO:0005524">
    <property type="term" value="F:ATP binding"/>
    <property type="evidence" value="ECO:0007669"/>
    <property type="project" value="UniProtKB-UniRule"/>
</dbReference>
<name>A0A935PXZ6_9PROT</name>
<dbReference type="EMBL" id="JADJMH010000005">
    <property type="protein sequence ID" value="MBK7674742.1"/>
    <property type="molecule type" value="Genomic_DNA"/>
</dbReference>
<sequence length="321" mass="33371">MSSDGMLVADIGGTRARFALLDQTGSPKLVRILAVTDFPGPVEAIQAYLAEVGTPALQAAAIAVAAPVHGEVIRLTNAAWTFSRDDLKSRLGLRCVLLLNDFTALALSLPHLDTADLRQVGAGTSVELAAKGVLGPGTGLGVSGVMFHRGGWLALSGEGGHCSLAPTDEREAAILALAWHELGHVSAERLLSGGGLPLLHRLVAVVDGRRDEPLSTVDIVSRALSRQDVQCQAVIDTFCAMLGSMAGNLALTLGAQGGVYVGGGIIPRLGELFDHSPFRVRFEAKGRFASYLAAIPTYVMLSPTPALLGAAHALAESEGYP</sequence>
<comment type="subcellular location">
    <subcellularLocation>
        <location evidence="3">Cytoplasm</location>
    </subcellularLocation>
</comment>
<dbReference type="Gene3D" id="3.40.367.20">
    <property type="match status" value="1"/>
</dbReference>
<protein>
    <recommendedName>
        <fullName evidence="3">Glucokinase</fullName>
        <ecNumber evidence="3">2.7.1.2</ecNumber>
    </recommendedName>
    <alternativeName>
        <fullName evidence="3">Glucose kinase</fullName>
    </alternativeName>
</protein>
<gene>
    <name evidence="3 5" type="primary">glk</name>
    <name evidence="5" type="ORF">IPJ27_08215</name>
</gene>
<evidence type="ECO:0000313" key="6">
    <source>
        <dbReference type="Proteomes" id="UP000697998"/>
    </source>
</evidence>
<proteinExistence type="inferred from homology"/>
<dbReference type="Proteomes" id="UP000697998">
    <property type="component" value="Unassembled WGS sequence"/>
</dbReference>
<evidence type="ECO:0000256" key="3">
    <source>
        <dbReference type="HAMAP-Rule" id="MF_00524"/>
    </source>
</evidence>
<organism evidence="5 6">
    <name type="scientific">Candidatus Accumulibacter proximus</name>
    <dbReference type="NCBI Taxonomy" id="2954385"/>
    <lineage>
        <taxon>Bacteria</taxon>
        <taxon>Pseudomonadati</taxon>
        <taxon>Pseudomonadota</taxon>
        <taxon>Betaproteobacteria</taxon>
        <taxon>Candidatus Accumulibacter</taxon>
    </lineage>
</organism>
<accession>A0A935PXZ6</accession>
<comment type="similarity">
    <text evidence="3 4">Belongs to the bacterial glucokinase family.</text>
</comment>
<comment type="caution">
    <text evidence="5">The sequence shown here is derived from an EMBL/GenBank/DDBJ whole genome shotgun (WGS) entry which is preliminary data.</text>
</comment>
<keyword evidence="3" id="KW-0547">Nucleotide-binding</keyword>
<dbReference type="HAMAP" id="MF_00524">
    <property type="entry name" value="Glucokinase"/>
    <property type="match status" value="1"/>
</dbReference>
<feature type="binding site" evidence="3">
    <location>
        <begin position="9"/>
        <end position="14"/>
    </location>
    <ligand>
        <name>ATP</name>
        <dbReference type="ChEBI" id="CHEBI:30616"/>
    </ligand>
</feature>
<keyword evidence="2 3" id="KW-0418">Kinase</keyword>
<evidence type="ECO:0000256" key="1">
    <source>
        <dbReference type="ARBA" id="ARBA00022679"/>
    </source>
</evidence>
<dbReference type="SUPFAM" id="SSF53067">
    <property type="entry name" value="Actin-like ATPase domain"/>
    <property type="match status" value="1"/>
</dbReference>
<dbReference type="GO" id="GO:0006096">
    <property type="term" value="P:glycolytic process"/>
    <property type="evidence" value="ECO:0007669"/>
    <property type="project" value="UniProtKB-UniRule"/>
</dbReference>
<keyword evidence="3" id="KW-0067">ATP-binding</keyword>
<evidence type="ECO:0000256" key="2">
    <source>
        <dbReference type="ARBA" id="ARBA00022777"/>
    </source>
</evidence>
<reference evidence="5 6" key="1">
    <citation type="submission" date="2020-10" db="EMBL/GenBank/DDBJ databases">
        <title>Connecting structure to function with the recovery of over 1000 high-quality activated sludge metagenome-assembled genomes encoding full-length rRNA genes using long-read sequencing.</title>
        <authorList>
            <person name="Singleton C.M."/>
            <person name="Petriglieri F."/>
            <person name="Kristensen J.M."/>
            <person name="Kirkegaard R.H."/>
            <person name="Michaelsen T.Y."/>
            <person name="Andersen M.H."/>
            <person name="Karst S.M."/>
            <person name="Dueholm M.S."/>
            <person name="Nielsen P.H."/>
            <person name="Albertsen M."/>
        </authorList>
    </citation>
    <scope>NUCLEOTIDE SEQUENCE [LARGE SCALE GENOMIC DNA]</scope>
    <source>
        <strain evidence="5">EsbW_18-Q3-R4-48_BATAC.285</strain>
    </source>
</reference>
<evidence type="ECO:0000313" key="5">
    <source>
        <dbReference type="EMBL" id="MBK7674742.1"/>
    </source>
</evidence>
<dbReference type="InterPro" id="IPR003836">
    <property type="entry name" value="Glucokinase"/>
</dbReference>
<dbReference type="InterPro" id="IPR050201">
    <property type="entry name" value="Bacterial_glucokinase"/>
</dbReference>
<keyword evidence="3" id="KW-0324">Glycolysis</keyword>
<evidence type="ECO:0000256" key="4">
    <source>
        <dbReference type="RuleBase" id="RU004046"/>
    </source>
</evidence>
<dbReference type="PANTHER" id="PTHR47690">
    <property type="entry name" value="GLUCOKINASE"/>
    <property type="match status" value="1"/>
</dbReference>
<dbReference type="InterPro" id="IPR043129">
    <property type="entry name" value="ATPase_NBD"/>
</dbReference>
<dbReference type="EC" id="2.7.1.2" evidence="3"/>
<dbReference type="GO" id="GO:0005829">
    <property type="term" value="C:cytosol"/>
    <property type="evidence" value="ECO:0007669"/>
    <property type="project" value="TreeGrafter"/>
</dbReference>
<dbReference type="GO" id="GO:0004340">
    <property type="term" value="F:glucokinase activity"/>
    <property type="evidence" value="ECO:0007669"/>
    <property type="project" value="UniProtKB-UniRule"/>
</dbReference>
<dbReference type="NCBIfam" id="TIGR00749">
    <property type="entry name" value="glk"/>
    <property type="match status" value="1"/>
</dbReference>
<dbReference type="PANTHER" id="PTHR47690:SF1">
    <property type="entry name" value="GLUCOKINASE"/>
    <property type="match status" value="1"/>
</dbReference>
<keyword evidence="3" id="KW-0963">Cytoplasm</keyword>
<dbReference type="CDD" id="cd24008">
    <property type="entry name" value="ASKHA_NBD_GLK"/>
    <property type="match status" value="1"/>
</dbReference>